<dbReference type="Proteomes" id="UP000285190">
    <property type="component" value="Unassembled WGS sequence"/>
</dbReference>
<protein>
    <submittedName>
        <fullName evidence="3">Phage baseplate assembly protein V</fullName>
    </submittedName>
</protein>
<dbReference type="InterPro" id="IPR014462">
    <property type="entry name" value="Phage_Mu_Gp45"/>
</dbReference>
<feature type="domain" description="Bacteriophage Mu Gp45 N-terminal" evidence="2">
    <location>
        <begin position="15"/>
        <end position="82"/>
    </location>
</feature>
<dbReference type="EMBL" id="QYUN01000002">
    <property type="protein sequence ID" value="RJG06243.1"/>
    <property type="molecule type" value="Genomic_DNA"/>
</dbReference>
<organism evidence="3 4">
    <name type="scientific">Noviherbaspirillum cavernae</name>
    <dbReference type="NCBI Taxonomy" id="2320862"/>
    <lineage>
        <taxon>Bacteria</taxon>
        <taxon>Pseudomonadati</taxon>
        <taxon>Pseudomonadota</taxon>
        <taxon>Betaproteobacteria</taxon>
        <taxon>Burkholderiales</taxon>
        <taxon>Oxalobacteraceae</taxon>
        <taxon>Noviherbaspirillum</taxon>
    </lineage>
</organism>
<keyword evidence="4" id="KW-1185">Reference proteome</keyword>
<dbReference type="AlphaFoldDB" id="A0A418X1B1"/>
<dbReference type="InterPro" id="IPR013046">
    <property type="entry name" value="GpV/Gp45"/>
</dbReference>
<proteinExistence type="predicted"/>
<dbReference type="OrthoDB" id="9802994at2"/>
<evidence type="ECO:0000313" key="3">
    <source>
        <dbReference type="EMBL" id="RJG06243.1"/>
    </source>
</evidence>
<dbReference type="Pfam" id="PF06890">
    <property type="entry name" value="Phage_Mu_Gp45"/>
    <property type="match status" value="1"/>
</dbReference>
<reference evidence="3 4" key="1">
    <citation type="submission" date="2018-09" db="EMBL/GenBank/DDBJ databases">
        <authorList>
            <person name="Zhu H."/>
        </authorList>
    </citation>
    <scope>NUCLEOTIDE SEQUENCE [LARGE SCALE GENOMIC DNA]</scope>
    <source>
        <strain evidence="3 4">K2R10-39</strain>
    </source>
</reference>
<evidence type="ECO:0000313" key="4">
    <source>
        <dbReference type="Proteomes" id="UP000285190"/>
    </source>
</evidence>
<accession>A0A418X1B1</accession>
<evidence type="ECO:0000256" key="1">
    <source>
        <dbReference type="SAM" id="MobiDB-lite"/>
    </source>
</evidence>
<comment type="caution">
    <text evidence="3">The sequence shown here is derived from an EMBL/GenBank/DDBJ whole genome shotgun (WGS) entry which is preliminary data.</text>
</comment>
<evidence type="ECO:0000259" key="2">
    <source>
        <dbReference type="Pfam" id="PF06890"/>
    </source>
</evidence>
<dbReference type="InterPro" id="IPR037026">
    <property type="entry name" value="Vgr_OB-fold_dom_sf"/>
</dbReference>
<dbReference type="Gene3D" id="2.40.50.230">
    <property type="entry name" value="Gp5 N-terminal domain"/>
    <property type="match status" value="1"/>
</dbReference>
<dbReference type="PIRSF" id="PIRSF012337">
    <property type="entry name" value="gp45"/>
    <property type="match status" value="1"/>
</dbReference>
<feature type="region of interest" description="Disordered" evidence="1">
    <location>
        <begin position="146"/>
        <end position="181"/>
    </location>
</feature>
<sequence length="181" mass="19772">MLGPTNRRLSNMLVRGTVITVKPSQKMQRLQAKLLDGETADDLEHFEPYGYTSRPKQGAEVLAMFFDGDRSHGVVIVAADRRYRLKGLKDGEVAMYDDLGQKIHLTRNGIIIDGAGMDVTIQNAPVVHVPQDLRVVRDIVAGRDVKDQGGTKSMAGMRTSFDQHKHPGDSGGTTGTPTQGM</sequence>
<dbReference type="NCBIfam" id="TIGR01644">
    <property type="entry name" value="phage_P2_V"/>
    <property type="match status" value="1"/>
</dbReference>
<dbReference type="InterPro" id="IPR053861">
    <property type="entry name" value="Phage_Mu_Gp45_N"/>
</dbReference>
<name>A0A418X1B1_9BURK</name>
<gene>
    <name evidence="3" type="ORF">D3870_09675</name>
</gene>